<dbReference type="EMBL" id="AP022870">
    <property type="protein sequence ID" value="BCB75234.1"/>
    <property type="molecule type" value="Genomic_DNA"/>
</dbReference>
<evidence type="ECO:0000259" key="6">
    <source>
        <dbReference type="PROSITE" id="PS50109"/>
    </source>
</evidence>
<evidence type="ECO:0000256" key="5">
    <source>
        <dbReference type="SAM" id="Phobius"/>
    </source>
</evidence>
<dbReference type="GO" id="GO:0000155">
    <property type="term" value="F:phosphorelay sensor kinase activity"/>
    <property type="evidence" value="ECO:0007669"/>
    <property type="project" value="InterPro"/>
</dbReference>
<proteinExistence type="predicted"/>
<dbReference type="GO" id="GO:0016020">
    <property type="term" value="C:membrane"/>
    <property type="evidence" value="ECO:0007669"/>
    <property type="project" value="InterPro"/>
</dbReference>
<dbReference type="InterPro" id="IPR050482">
    <property type="entry name" value="Sensor_HK_TwoCompSys"/>
</dbReference>
<feature type="transmembrane region" description="Helical" evidence="5">
    <location>
        <begin position="175"/>
        <end position="197"/>
    </location>
</feature>
<dbReference type="Proteomes" id="UP000502508">
    <property type="component" value="Chromosome"/>
</dbReference>
<dbReference type="Pfam" id="PF02518">
    <property type="entry name" value="HATPase_c"/>
    <property type="match status" value="1"/>
</dbReference>
<dbReference type="PANTHER" id="PTHR24421:SF61">
    <property type="entry name" value="OXYGEN SENSOR HISTIDINE KINASE NREB"/>
    <property type="match status" value="1"/>
</dbReference>
<feature type="domain" description="Histidine kinase" evidence="6">
    <location>
        <begin position="229"/>
        <end position="420"/>
    </location>
</feature>
<keyword evidence="5" id="KW-0812">Transmembrane</keyword>
<keyword evidence="2" id="KW-0418">Kinase</keyword>
<keyword evidence="1" id="KW-0808">Transferase</keyword>
<dbReference type="AlphaFoldDB" id="A0A6F8XN21"/>
<evidence type="ECO:0000256" key="3">
    <source>
        <dbReference type="ARBA" id="ARBA00023012"/>
    </source>
</evidence>
<dbReference type="InterPro" id="IPR036890">
    <property type="entry name" value="HATPase_C_sf"/>
</dbReference>
<dbReference type="CDD" id="cd16917">
    <property type="entry name" value="HATPase_UhpB-NarQ-NarX-like"/>
    <property type="match status" value="1"/>
</dbReference>
<keyword evidence="8" id="KW-1185">Reference proteome</keyword>
<dbReference type="PANTHER" id="PTHR24421">
    <property type="entry name" value="NITRATE/NITRITE SENSOR PROTEIN NARX-RELATED"/>
    <property type="match status" value="1"/>
</dbReference>
<sequence>MRRTVARHLAVAAATAAVLTVLVAVGVWRLADRDAHRDAERVARQVAAAVLTPIAAHDLAHAAGPDRADLLEPLTPFLRSRIVERVKVFTVHDGRGTVVVSDEPRAERRTERVDTMLGTDEILVRPVPDDPAHRFENALAGARVEVFFPFRDVAGNDASLELYVPIDVTRMTERGVLTILPIVLAGLCLATFALLPVSFAHARRTRRDLDERHAALRYGLAAADRTRHDIARRLHDTVIPDLSAAGLLLERATTAPARADLLTRVHHLVTAEVSQLRTLLTDLLPAAGDDPAAALDDAISRVHREFPDHDATVELAAPACRADAQTVAVLHQVATELLRNALRHANAARIRVRLTTGETGGLTLSVCDDGTGFEPDKPAPPGHVGLRLLARLVEDAGGRLTIASRPGGGTDAAATLPAAGDHHPR</sequence>
<evidence type="ECO:0000313" key="7">
    <source>
        <dbReference type="EMBL" id="BCB75234.1"/>
    </source>
</evidence>
<evidence type="ECO:0000313" key="8">
    <source>
        <dbReference type="Proteomes" id="UP000502508"/>
    </source>
</evidence>
<dbReference type="InterPro" id="IPR003594">
    <property type="entry name" value="HATPase_dom"/>
</dbReference>
<dbReference type="Pfam" id="PF07730">
    <property type="entry name" value="HisKA_3"/>
    <property type="match status" value="1"/>
</dbReference>
<dbReference type="RefSeq" id="WP_173034904.1">
    <property type="nucleotide sequence ID" value="NZ_AP022870.1"/>
</dbReference>
<name>A0A6F8XN21_9ACTN</name>
<dbReference type="PROSITE" id="PS50109">
    <property type="entry name" value="HIS_KIN"/>
    <property type="match status" value="1"/>
</dbReference>
<accession>A0A6F8XN21</accession>
<evidence type="ECO:0000256" key="4">
    <source>
        <dbReference type="SAM" id="MobiDB-lite"/>
    </source>
</evidence>
<dbReference type="InterPro" id="IPR005467">
    <property type="entry name" value="His_kinase_dom"/>
</dbReference>
<organism evidence="7 8">
    <name type="scientific">Phytohabitans flavus</name>
    <dbReference type="NCBI Taxonomy" id="1076124"/>
    <lineage>
        <taxon>Bacteria</taxon>
        <taxon>Bacillati</taxon>
        <taxon>Actinomycetota</taxon>
        <taxon>Actinomycetes</taxon>
        <taxon>Micromonosporales</taxon>
        <taxon>Micromonosporaceae</taxon>
    </lineage>
</organism>
<reference evidence="7 8" key="1">
    <citation type="submission" date="2020-03" db="EMBL/GenBank/DDBJ databases">
        <title>Whole genome shotgun sequence of Phytohabitans flavus NBRC 107702.</title>
        <authorList>
            <person name="Komaki H."/>
            <person name="Tamura T."/>
        </authorList>
    </citation>
    <scope>NUCLEOTIDE SEQUENCE [LARGE SCALE GENOMIC DNA]</scope>
    <source>
        <strain evidence="7 8">NBRC 107702</strain>
    </source>
</reference>
<feature type="region of interest" description="Disordered" evidence="4">
    <location>
        <begin position="403"/>
        <end position="425"/>
    </location>
</feature>
<dbReference type="SUPFAM" id="SSF55874">
    <property type="entry name" value="ATPase domain of HSP90 chaperone/DNA topoisomerase II/histidine kinase"/>
    <property type="match status" value="1"/>
</dbReference>
<dbReference type="InterPro" id="IPR011712">
    <property type="entry name" value="Sig_transdc_His_kin_sub3_dim/P"/>
</dbReference>
<dbReference type="KEGG" id="pfla:Pflav_016440"/>
<evidence type="ECO:0000256" key="1">
    <source>
        <dbReference type="ARBA" id="ARBA00022679"/>
    </source>
</evidence>
<evidence type="ECO:0000256" key="2">
    <source>
        <dbReference type="ARBA" id="ARBA00022777"/>
    </source>
</evidence>
<keyword evidence="3" id="KW-0902">Two-component regulatory system</keyword>
<protein>
    <recommendedName>
        <fullName evidence="6">Histidine kinase domain-containing protein</fullName>
    </recommendedName>
</protein>
<keyword evidence="5" id="KW-0472">Membrane</keyword>
<dbReference type="SMART" id="SM00387">
    <property type="entry name" value="HATPase_c"/>
    <property type="match status" value="1"/>
</dbReference>
<reference evidence="7 8" key="2">
    <citation type="submission" date="2020-03" db="EMBL/GenBank/DDBJ databases">
        <authorList>
            <person name="Ichikawa N."/>
            <person name="Kimura A."/>
            <person name="Kitahashi Y."/>
            <person name="Uohara A."/>
        </authorList>
    </citation>
    <scope>NUCLEOTIDE SEQUENCE [LARGE SCALE GENOMIC DNA]</scope>
    <source>
        <strain evidence="7 8">NBRC 107702</strain>
    </source>
</reference>
<keyword evidence="5" id="KW-1133">Transmembrane helix</keyword>
<dbReference type="Gene3D" id="3.30.565.10">
    <property type="entry name" value="Histidine kinase-like ATPase, C-terminal domain"/>
    <property type="match status" value="1"/>
</dbReference>
<gene>
    <name evidence="7" type="ORF">Pflav_016440</name>
</gene>
<dbReference type="GO" id="GO:0046983">
    <property type="term" value="F:protein dimerization activity"/>
    <property type="evidence" value="ECO:0007669"/>
    <property type="project" value="InterPro"/>
</dbReference>